<evidence type="ECO:0000256" key="2">
    <source>
        <dbReference type="ARBA" id="ARBA00008854"/>
    </source>
</evidence>
<dbReference type="OrthoDB" id="9804152at2"/>
<reference evidence="7 8" key="1">
    <citation type="submission" date="2019-01" db="EMBL/GenBank/DDBJ databases">
        <title>Ancylomarina salipaludis sp. nov., isolated from a salt marsh.</title>
        <authorList>
            <person name="Yoon J.-H."/>
        </authorList>
    </citation>
    <scope>NUCLEOTIDE SEQUENCE [LARGE SCALE GENOMIC DNA]</scope>
    <source>
        <strain evidence="7 8">SHSM-M15</strain>
    </source>
</reference>
<evidence type="ECO:0000313" key="7">
    <source>
        <dbReference type="EMBL" id="RXQ97670.1"/>
    </source>
</evidence>
<evidence type="ECO:0000256" key="4">
    <source>
        <dbReference type="ARBA" id="ARBA00022989"/>
    </source>
</evidence>
<comment type="subcellular location">
    <subcellularLocation>
        <location evidence="1">Membrane</location>
        <topology evidence="1">Single-pass membrane protein</topology>
    </subcellularLocation>
</comment>
<dbReference type="GO" id="GO:0016020">
    <property type="term" value="C:membrane"/>
    <property type="evidence" value="ECO:0007669"/>
    <property type="project" value="UniProtKB-SubCell"/>
</dbReference>
<dbReference type="RefSeq" id="WP_129252392.1">
    <property type="nucleotide sequence ID" value="NZ_SAXA01000001.1"/>
</dbReference>
<dbReference type="Gene3D" id="1.20.1440.20">
    <property type="entry name" value="LemA-like domain"/>
    <property type="match status" value="1"/>
</dbReference>
<dbReference type="Proteomes" id="UP000289703">
    <property type="component" value="Unassembled WGS sequence"/>
</dbReference>
<comment type="caution">
    <text evidence="7">The sequence shown here is derived from an EMBL/GenBank/DDBJ whole genome shotgun (WGS) entry which is preliminary data.</text>
</comment>
<evidence type="ECO:0000256" key="5">
    <source>
        <dbReference type="ARBA" id="ARBA00023136"/>
    </source>
</evidence>
<sequence>MKKSVIILIVVALIAIWGISKSVGFKNNMVTMDENVNSQWAQVENVYQRRSDLIPNLVNTVKGYATHEKETLTGVIEARAKATSVNITPGNLNAAGMKQFQAAQDGLSSALSRLMVSVERYPELKANQNFMNLQAQLEGTENRIAVERKKFNETSRQYNIYIQKFPNSFFAGLYGYQKKAYFESTKGSEKAPEVKF</sequence>
<keyword evidence="3" id="KW-0812">Transmembrane</keyword>
<dbReference type="AlphaFoldDB" id="A0A4Q1JRU3"/>
<proteinExistence type="inferred from homology"/>
<keyword evidence="4" id="KW-1133">Transmembrane helix</keyword>
<evidence type="ECO:0000256" key="1">
    <source>
        <dbReference type="ARBA" id="ARBA00004167"/>
    </source>
</evidence>
<gene>
    <name evidence="7" type="ORF">EO244_01945</name>
</gene>
<dbReference type="EMBL" id="SAXA01000001">
    <property type="protein sequence ID" value="RXQ97670.1"/>
    <property type="molecule type" value="Genomic_DNA"/>
</dbReference>
<name>A0A4Q1JRU3_9BACT</name>
<dbReference type="Pfam" id="PF04011">
    <property type="entry name" value="LemA"/>
    <property type="match status" value="1"/>
</dbReference>
<dbReference type="PANTHER" id="PTHR34478:SF2">
    <property type="entry name" value="MEMBRANE PROTEIN"/>
    <property type="match status" value="1"/>
</dbReference>
<comment type="similarity">
    <text evidence="2">Belongs to the LemA family.</text>
</comment>
<protein>
    <submittedName>
        <fullName evidence="7">LemA family protein</fullName>
    </submittedName>
</protein>
<evidence type="ECO:0000313" key="8">
    <source>
        <dbReference type="Proteomes" id="UP000289703"/>
    </source>
</evidence>
<keyword evidence="6" id="KW-0175">Coiled coil</keyword>
<evidence type="ECO:0000256" key="6">
    <source>
        <dbReference type="SAM" id="Coils"/>
    </source>
</evidence>
<accession>A0A4Q1JRU3</accession>
<keyword evidence="5" id="KW-0472">Membrane</keyword>
<dbReference type="InterPro" id="IPR023353">
    <property type="entry name" value="LemA-like_dom_sf"/>
</dbReference>
<dbReference type="SUPFAM" id="SSF140478">
    <property type="entry name" value="LemA-like"/>
    <property type="match status" value="1"/>
</dbReference>
<dbReference type="InterPro" id="IPR007156">
    <property type="entry name" value="MamQ_LemA"/>
</dbReference>
<evidence type="ECO:0000256" key="3">
    <source>
        <dbReference type="ARBA" id="ARBA00022692"/>
    </source>
</evidence>
<dbReference type="PANTHER" id="PTHR34478">
    <property type="entry name" value="PROTEIN LEMA"/>
    <property type="match status" value="1"/>
</dbReference>
<organism evidence="7 8">
    <name type="scientific">Ancylomarina salipaludis</name>
    <dbReference type="NCBI Taxonomy" id="2501299"/>
    <lineage>
        <taxon>Bacteria</taxon>
        <taxon>Pseudomonadati</taxon>
        <taxon>Bacteroidota</taxon>
        <taxon>Bacteroidia</taxon>
        <taxon>Marinilabiliales</taxon>
        <taxon>Marinifilaceae</taxon>
        <taxon>Ancylomarina</taxon>
    </lineage>
</organism>
<feature type="coiled-coil region" evidence="6">
    <location>
        <begin position="123"/>
        <end position="150"/>
    </location>
</feature>
<keyword evidence="8" id="KW-1185">Reference proteome</keyword>